<accession>A0ABW9RKW2</accession>
<protein>
    <recommendedName>
        <fullName evidence="3">DUF4143 domain-containing protein</fullName>
    </recommendedName>
</protein>
<name>A0ABW9RKW2_9BACT</name>
<organism evidence="1 2">
    <name type="scientific">Fulvivirga kasyanovii</name>
    <dbReference type="NCBI Taxonomy" id="396812"/>
    <lineage>
        <taxon>Bacteria</taxon>
        <taxon>Pseudomonadati</taxon>
        <taxon>Bacteroidota</taxon>
        <taxon>Cytophagia</taxon>
        <taxon>Cytophagales</taxon>
        <taxon>Fulvivirgaceae</taxon>
        <taxon>Fulvivirga</taxon>
    </lineage>
</organism>
<evidence type="ECO:0008006" key="3">
    <source>
        <dbReference type="Google" id="ProtNLM"/>
    </source>
</evidence>
<dbReference type="EMBL" id="SMLW01000445">
    <property type="protein sequence ID" value="MTI24714.1"/>
    <property type="molecule type" value="Genomic_DNA"/>
</dbReference>
<sequence>MIVKLSSDNSLRRSDIDYLGGHFNWFSRMGLKGTGSTRFIYLDGISEFDDMKTLSQDLNTVSFELLRGGLVLRFSKKNIQKALLIRYTDILSLTVVSQRIRKYWKGRERIVKKADITIVFGDKELVLGLSPSYYKSGIDFLSKRPIKQYCTHRLNPEIIEDKNFTGWLNWLDELL</sequence>
<reference evidence="1 2" key="1">
    <citation type="submission" date="2019-02" db="EMBL/GenBank/DDBJ databases">
        <authorList>
            <person name="Goldberg S.R."/>
            <person name="Haltli B.A."/>
            <person name="Correa H."/>
            <person name="Russell K.G."/>
        </authorList>
    </citation>
    <scope>NUCLEOTIDE SEQUENCE [LARGE SCALE GENOMIC DNA]</scope>
    <source>
        <strain evidence="1 2">JCM 16186</strain>
    </source>
</reference>
<gene>
    <name evidence="1" type="ORF">E1163_07135</name>
</gene>
<comment type="caution">
    <text evidence="1">The sequence shown here is derived from an EMBL/GenBank/DDBJ whole genome shotgun (WGS) entry which is preliminary data.</text>
</comment>
<evidence type="ECO:0000313" key="1">
    <source>
        <dbReference type="EMBL" id="MTI24714.1"/>
    </source>
</evidence>
<keyword evidence="2" id="KW-1185">Reference proteome</keyword>
<proteinExistence type="predicted"/>
<evidence type="ECO:0000313" key="2">
    <source>
        <dbReference type="Proteomes" id="UP000798808"/>
    </source>
</evidence>
<dbReference type="Proteomes" id="UP000798808">
    <property type="component" value="Unassembled WGS sequence"/>
</dbReference>
<dbReference type="RefSeq" id="WP_155170754.1">
    <property type="nucleotide sequence ID" value="NZ_BAAAFL010000068.1"/>
</dbReference>